<accession>A0A0E9LXP2</accession>
<keyword evidence="7" id="KW-1185">Reference proteome</keyword>
<name>A0A0E9LXP2_9BACT</name>
<dbReference type="Gene3D" id="1.10.287.310">
    <property type="match status" value="1"/>
</dbReference>
<evidence type="ECO:0000256" key="5">
    <source>
        <dbReference type="HAMAP-Rule" id="MF_00374"/>
    </source>
</evidence>
<protein>
    <recommendedName>
        <fullName evidence="4 5">Large ribosomal subunit protein uL29</fullName>
    </recommendedName>
</protein>
<dbReference type="HAMAP" id="MF_00374">
    <property type="entry name" value="Ribosomal_uL29"/>
    <property type="match status" value="1"/>
</dbReference>
<comment type="similarity">
    <text evidence="1 5">Belongs to the universal ribosomal protein uL29 family.</text>
</comment>
<dbReference type="GO" id="GO:1990904">
    <property type="term" value="C:ribonucleoprotein complex"/>
    <property type="evidence" value="ECO:0007669"/>
    <property type="project" value="UniProtKB-KW"/>
</dbReference>
<dbReference type="GO" id="GO:0005840">
    <property type="term" value="C:ribosome"/>
    <property type="evidence" value="ECO:0007669"/>
    <property type="project" value="UniProtKB-KW"/>
</dbReference>
<dbReference type="STRING" id="1236989.JCM15548_12256"/>
<evidence type="ECO:0000313" key="7">
    <source>
        <dbReference type="Proteomes" id="UP000032900"/>
    </source>
</evidence>
<sequence length="58" mass="7005">MTINEIEERLDAEKQDLVRTNLNHHISPLENPMKIREIRRNIARMLTILRQKQLNDKN</sequence>
<evidence type="ECO:0000256" key="4">
    <source>
        <dbReference type="ARBA" id="ARBA00035204"/>
    </source>
</evidence>
<dbReference type="InterPro" id="IPR001854">
    <property type="entry name" value="Ribosomal_uL29"/>
</dbReference>
<comment type="caution">
    <text evidence="6">The sequence shown here is derived from an EMBL/GenBank/DDBJ whole genome shotgun (WGS) entry which is preliminary data.</text>
</comment>
<dbReference type="PROSITE" id="PS00579">
    <property type="entry name" value="RIBOSOMAL_L29"/>
    <property type="match status" value="1"/>
</dbReference>
<proteinExistence type="inferred from homology"/>
<dbReference type="NCBIfam" id="TIGR00012">
    <property type="entry name" value="L29"/>
    <property type="match status" value="1"/>
</dbReference>
<evidence type="ECO:0000256" key="2">
    <source>
        <dbReference type="ARBA" id="ARBA00022980"/>
    </source>
</evidence>
<dbReference type="EMBL" id="BAZW01000016">
    <property type="protein sequence ID" value="GAO30014.1"/>
    <property type="molecule type" value="Genomic_DNA"/>
</dbReference>
<keyword evidence="3 5" id="KW-0687">Ribonucleoprotein</keyword>
<evidence type="ECO:0000256" key="3">
    <source>
        <dbReference type="ARBA" id="ARBA00023274"/>
    </source>
</evidence>
<evidence type="ECO:0000313" key="6">
    <source>
        <dbReference type="EMBL" id="GAO30014.1"/>
    </source>
</evidence>
<dbReference type="InterPro" id="IPR036049">
    <property type="entry name" value="Ribosomal_uL29_sf"/>
</dbReference>
<dbReference type="Pfam" id="PF00831">
    <property type="entry name" value="Ribosomal_L29"/>
    <property type="match status" value="1"/>
</dbReference>
<gene>
    <name evidence="5" type="primary">rpmC</name>
    <name evidence="6" type="ORF">JCM15548_12256</name>
</gene>
<organism evidence="6 7">
    <name type="scientific">Geofilum rubicundum JCM 15548</name>
    <dbReference type="NCBI Taxonomy" id="1236989"/>
    <lineage>
        <taxon>Bacteria</taxon>
        <taxon>Pseudomonadati</taxon>
        <taxon>Bacteroidota</taxon>
        <taxon>Bacteroidia</taxon>
        <taxon>Marinilabiliales</taxon>
        <taxon>Marinilabiliaceae</taxon>
        <taxon>Geofilum</taxon>
    </lineage>
</organism>
<dbReference type="Proteomes" id="UP000032900">
    <property type="component" value="Unassembled WGS sequence"/>
</dbReference>
<dbReference type="SUPFAM" id="SSF46561">
    <property type="entry name" value="Ribosomal protein L29 (L29p)"/>
    <property type="match status" value="1"/>
</dbReference>
<keyword evidence="2 5" id="KW-0689">Ribosomal protein</keyword>
<dbReference type="GO" id="GO:0006412">
    <property type="term" value="P:translation"/>
    <property type="evidence" value="ECO:0007669"/>
    <property type="project" value="UniProtKB-UniRule"/>
</dbReference>
<dbReference type="AlphaFoldDB" id="A0A0E9LXP2"/>
<dbReference type="GO" id="GO:0003735">
    <property type="term" value="F:structural constituent of ribosome"/>
    <property type="evidence" value="ECO:0007669"/>
    <property type="project" value="InterPro"/>
</dbReference>
<dbReference type="InterPro" id="IPR018254">
    <property type="entry name" value="Ribosomal_uL29_CS"/>
</dbReference>
<dbReference type="CDD" id="cd00427">
    <property type="entry name" value="Ribosomal_L29_HIP"/>
    <property type="match status" value="1"/>
</dbReference>
<evidence type="ECO:0000256" key="1">
    <source>
        <dbReference type="ARBA" id="ARBA00009254"/>
    </source>
</evidence>
<reference evidence="6 7" key="1">
    <citation type="journal article" date="2015" name="Microbes Environ.">
        <title>Distribution and evolution of nitrogen fixation genes in the phylum bacteroidetes.</title>
        <authorList>
            <person name="Inoue J."/>
            <person name="Oshima K."/>
            <person name="Suda W."/>
            <person name="Sakamoto M."/>
            <person name="Iino T."/>
            <person name="Noda S."/>
            <person name="Hongoh Y."/>
            <person name="Hattori M."/>
            <person name="Ohkuma M."/>
        </authorList>
    </citation>
    <scope>NUCLEOTIDE SEQUENCE [LARGE SCALE GENOMIC DNA]</scope>
    <source>
        <strain evidence="6">JCM 15548</strain>
    </source>
</reference>